<dbReference type="Proteomes" id="UP001314263">
    <property type="component" value="Unassembled WGS sequence"/>
</dbReference>
<dbReference type="InterPro" id="IPR019734">
    <property type="entry name" value="TPR_rpt"/>
</dbReference>
<evidence type="ECO:0000256" key="3">
    <source>
        <dbReference type="PROSITE-ProRule" id="PRU00339"/>
    </source>
</evidence>
<dbReference type="InterPro" id="IPR011990">
    <property type="entry name" value="TPR-like_helical_dom_sf"/>
</dbReference>
<dbReference type="EMBL" id="CAUYUE010000006">
    <property type="protein sequence ID" value="CAK0781288.1"/>
    <property type="molecule type" value="Genomic_DNA"/>
</dbReference>
<dbReference type="PANTHER" id="PTHR22904:SF523">
    <property type="entry name" value="STRESS-INDUCED-PHOSPHOPROTEIN 1"/>
    <property type="match status" value="1"/>
</dbReference>
<dbReference type="PANTHER" id="PTHR22904">
    <property type="entry name" value="TPR REPEAT CONTAINING PROTEIN"/>
    <property type="match status" value="1"/>
</dbReference>
<evidence type="ECO:0000256" key="4">
    <source>
        <dbReference type="SAM" id="MobiDB-lite"/>
    </source>
</evidence>
<comment type="caution">
    <text evidence="5">The sequence shown here is derived from an EMBL/GenBank/DDBJ whole genome shotgun (WGS) entry which is preliminary data.</text>
</comment>
<proteinExistence type="predicted"/>
<evidence type="ECO:0000256" key="1">
    <source>
        <dbReference type="ARBA" id="ARBA00022737"/>
    </source>
</evidence>
<gene>
    <name evidence="5" type="ORF">CVIRNUC_005334</name>
</gene>
<evidence type="ECO:0000313" key="5">
    <source>
        <dbReference type="EMBL" id="CAK0781288.1"/>
    </source>
</evidence>
<reference evidence="5 6" key="1">
    <citation type="submission" date="2023-10" db="EMBL/GenBank/DDBJ databases">
        <authorList>
            <person name="Maclean D."/>
            <person name="Macfadyen A."/>
        </authorList>
    </citation>
    <scope>NUCLEOTIDE SEQUENCE [LARGE SCALE GENOMIC DNA]</scope>
</reference>
<name>A0AAV1I5K3_9CHLO</name>
<dbReference type="SMART" id="SM00028">
    <property type="entry name" value="TPR"/>
    <property type="match status" value="3"/>
</dbReference>
<dbReference type="Pfam" id="PF13432">
    <property type="entry name" value="TPR_16"/>
    <property type="match status" value="1"/>
</dbReference>
<dbReference type="SUPFAM" id="SSF48452">
    <property type="entry name" value="TPR-like"/>
    <property type="match status" value="1"/>
</dbReference>
<dbReference type="PROSITE" id="PS50005">
    <property type="entry name" value="TPR"/>
    <property type="match status" value="1"/>
</dbReference>
<protein>
    <submittedName>
        <fullName evidence="5">Uncharacterized protein</fullName>
    </submittedName>
</protein>
<accession>A0AAV1I5K3</accession>
<evidence type="ECO:0000256" key="2">
    <source>
        <dbReference type="ARBA" id="ARBA00022803"/>
    </source>
</evidence>
<feature type="repeat" description="TPR" evidence="3">
    <location>
        <begin position="68"/>
        <end position="101"/>
    </location>
</feature>
<organism evidence="5 6">
    <name type="scientific">Coccomyxa viridis</name>
    <dbReference type="NCBI Taxonomy" id="1274662"/>
    <lineage>
        <taxon>Eukaryota</taxon>
        <taxon>Viridiplantae</taxon>
        <taxon>Chlorophyta</taxon>
        <taxon>core chlorophytes</taxon>
        <taxon>Trebouxiophyceae</taxon>
        <taxon>Trebouxiophyceae incertae sedis</taxon>
        <taxon>Coccomyxaceae</taxon>
        <taxon>Coccomyxa</taxon>
    </lineage>
</organism>
<evidence type="ECO:0000313" key="6">
    <source>
        <dbReference type="Proteomes" id="UP001314263"/>
    </source>
</evidence>
<keyword evidence="1" id="KW-0677">Repeat</keyword>
<keyword evidence="2 3" id="KW-0802">TPR repeat</keyword>
<feature type="region of interest" description="Disordered" evidence="4">
    <location>
        <begin position="115"/>
        <end position="163"/>
    </location>
</feature>
<sequence>MSYKDQGNVEYKKGNWLKAAALYTKGIKEDPENAVLYSNRSAALLQLRKSGKALEDAEQCIKRRPDWDKGFYRKGLALELAGKSSEALEAVEKAVACNPDNAEMKRKARDLRKLAGGGVSRAKADKENQVSSNHADAPQPQTPSLEERPPLKAAQPPAQDMGDSDELLQFQQECMARACASEPEASMYFLGERAASESVDDATSQVKIKEAFASPDNLQNCLGFLRQYAADRNAQAACAVVPADQIAYPQVWKKAGWPLSGGVSKGTFVQLETPKSRSLWFLAEGALKHGRLETHVLSDDFLVMERLLR</sequence>
<dbReference type="AlphaFoldDB" id="A0AAV1I5K3"/>
<keyword evidence="6" id="KW-1185">Reference proteome</keyword>
<dbReference type="Gene3D" id="1.25.40.10">
    <property type="entry name" value="Tetratricopeptide repeat domain"/>
    <property type="match status" value="1"/>
</dbReference>
<dbReference type="GO" id="GO:0051879">
    <property type="term" value="F:Hsp90 protein binding"/>
    <property type="evidence" value="ECO:0007669"/>
    <property type="project" value="TreeGrafter"/>
</dbReference>